<dbReference type="STRING" id="104421.E2AXP3"/>
<dbReference type="InterPro" id="IPR002885">
    <property type="entry name" value="PPR_rpt"/>
</dbReference>
<dbReference type="InterPro" id="IPR011990">
    <property type="entry name" value="TPR-like_helical_dom_sf"/>
</dbReference>
<evidence type="ECO:0000313" key="1">
    <source>
        <dbReference type="EMBL" id="EFN61789.1"/>
    </source>
</evidence>
<dbReference type="AlphaFoldDB" id="E2AXP3"/>
<keyword evidence="2" id="KW-1185">Reference proteome</keyword>
<dbReference type="PANTHER" id="PTHR46669">
    <property type="entry name" value="LEUCINE-RICH PPR MOTIF-CONTAINING PROTEIN, MITOCHONDRIAL"/>
    <property type="match status" value="1"/>
</dbReference>
<dbReference type="InParanoid" id="E2AXP3"/>
<dbReference type="Pfam" id="PF13812">
    <property type="entry name" value="PPR_3"/>
    <property type="match status" value="1"/>
</dbReference>
<dbReference type="Pfam" id="PF01535">
    <property type="entry name" value="PPR"/>
    <property type="match status" value="1"/>
</dbReference>
<dbReference type="Proteomes" id="UP000000311">
    <property type="component" value="Unassembled WGS sequence"/>
</dbReference>
<evidence type="ECO:0000313" key="2">
    <source>
        <dbReference type="Proteomes" id="UP000000311"/>
    </source>
</evidence>
<accession>E2AXP3</accession>
<proteinExistence type="predicted"/>
<gene>
    <name evidence="1" type="ORF">EAG_15433</name>
</gene>
<protein>
    <submittedName>
        <fullName evidence="1">Leucine-rich PPR motif-containing protein, mitochondrial</fullName>
    </submittedName>
</protein>
<dbReference type="GO" id="GO:0005739">
    <property type="term" value="C:mitochondrion"/>
    <property type="evidence" value="ECO:0007669"/>
    <property type="project" value="TreeGrafter"/>
</dbReference>
<dbReference type="OMA" id="QNANDWI"/>
<dbReference type="Gene3D" id="1.25.40.10">
    <property type="entry name" value="Tetratricopeptide repeat domain"/>
    <property type="match status" value="1"/>
</dbReference>
<dbReference type="PANTHER" id="PTHR46669:SF1">
    <property type="entry name" value="LEUCINE-RICH PPR MOTIF-CONTAINING PROTEIN, MITOCHONDRIAL"/>
    <property type="match status" value="1"/>
</dbReference>
<dbReference type="GO" id="GO:0070129">
    <property type="term" value="P:regulation of mitochondrial translation"/>
    <property type="evidence" value="ECO:0007669"/>
    <property type="project" value="TreeGrafter"/>
</dbReference>
<dbReference type="FunCoup" id="E2AXP3">
    <property type="interactions" value="144"/>
</dbReference>
<reference evidence="1 2" key="1">
    <citation type="journal article" date="2010" name="Science">
        <title>Genomic comparison of the ants Camponotus floridanus and Harpegnathos saltator.</title>
        <authorList>
            <person name="Bonasio R."/>
            <person name="Zhang G."/>
            <person name="Ye C."/>
            <person name="Mutti N.S."/>
            <person name="Fang X."/>
            <person name="Qin N."/>
            <person name="Donahue G."/>
            <person name="Yang P."/>
            <person name="Li Q."/>
            <person name="Li C."/>
            <person name="Zhang P."/>
            <person name="Huang Z."/>
            <person name="Berger S.L."/>
            <person name="Reinberg D."/>
            <person name="Wang J."/>
            <person name="Liebig J."/>
        </authorList>
    </citation>
    <scope>NUCLEOTIDE SEQUENCE [LARGE SCALE GENOMIC DNA]</scope>
    <source>
        <strain evidence="2">C129</strain>
    </source>
</reference>
<dbReference type="GO" id="GO:0005634">
    <property type="term" value="C:nucleus"/>
    <property type="evidence" value="ECO:0007669"/>
    <property type="project" value="TreeGrafter"/>
</dbReference>
<dbReference type="KEGG" id="cfo:105257153"/>
<dbReference type="EMBL" id="GL443628">
    <property type="protein sequence ID" value="EFN61789.1"/>
    <property type="molecule type" value="Genomic_DNA"/>
</dbReference>
<dbReference type="OrthoDB" id="767661at2759"/>
<organism evidence="2">
    <name type="scientific">Camponotus floridanus</name>
    <name type="common">Florida carpenter ant</name>
    <dbReference type="NCBI Taxonomy" id="104421"/>
    <lineage>
        <taxon>Eukaryota</taxon>
        <taxon>Metazoa</taxon>
        <taxon>Ecdysozoa</taxon>
        <taxon>Arthropoda</taxon>
        <taxon>Hexapoda</taxon>
        <taxon>Insecta</taxon>
        <taxon>Pterygota</taxon>
        <taxon>Neoptera</taxon>
        <taxon>Endopterygota</taxon>
        <taxon>Hymenoptera</taxon>
        <taxon>Apocrita</taxon>
        <taxon>Aculeata</taxon>
        <taxon>Formicoidea</taxon>
        <taxon>Formicidae</taxon>
        <taxon>Formicinae</taxon>
        <taxon>Camponotus</taxon>
    </lineage>
</organism>
<sequence length="1027" mass="116965">MIETDKMLQLRRYMTLLRAGAKSRVVHSHLHTSSSPREIPSLVTCEGYVSRYVHHGLSRLQVHLRKLPCESYTATCIRTFSTTVPQTSIEDIDHKLMTLCDDIKRGQVSADNLKEVIKLCEETDYQLQHDTGMLLLKCCGNLLSNLETTERQYLTDQVWRLAKKSSEGLTLEYYNTLLNVHMENSNSVEPKQFLVDMNVEPDKNTYHLLLSAVAKMGNSNHLQDIISVMKEKNVIIDEDTFNGLVEIYVTNDNIAQAEHVIKLMQDAKLSTNKAYTELAYGYAKLGDIPNLVKILNDEPQSNTNLLKLIEVLSTSNNSRHIPVVLNFLMTSVPTIKLQISKTITNLIRADRVADAHMIINCFVMNDTTKDVAKSFVNSFLNELIMLNPSVDEITRYTIDFVNSGCEPLALINVAESGLKLGRENLCLAIFKAMREKGIEVRPHYYWPLLAVAHYNHGEAKILSLVKYMVDTGVTPDFDTLLNYVFPYVNTANPSITLQKLLINGVPGSVVYTPLIFFLLSHNRMQDIKTLCTRSKSYRIYYKEIMKPLVRAYIATKDVETCVLLLTMSPLGQNFIGWFLKMLLNNKQLTYTVEDLHVFLEAFKKCGAKIPQCDATVLKNTLLNENFKFTENANIIKLIDNLGNINLKESALSLFTPPKCMNPNELACHLVELKNKNMPIRNTLRLLLEIHCIENNLKKVEEIKQEWDRCGYELTPGMKMQLFELYVRCDKLRDAEIMLSNLDTSNFLIDNVKIIKFATALVKANKLKKAFEIINKIDNVNLKTDAKKQCHLLLQTLAGSEYDSYTKDMLNLLIQKGYCEITTELLRPIVAISLKHNDIQGAVDIFITCATKFKKTPLALELLTELLKQKDSSKLLDTEINIKKIYNTLVMLTSVDAANTMLVLALATLDKTQEIQTILQNQRISSVTLLHYFKYAQRIRNVDCLLKLLKAIPSSNEMDQSLLSEMLLSIYSKIGDCNNAIELWKLMCAKNIKPSEQFKNNFTQFLQANKVPLPLEFEQDKSEINVNN</sequence>
<dbReference type="InterPro" id="IPR033490">
    <property type="entry name" value="LRP130"/>
</dbReference>
<name>E2AXP3_CAMFO</name>
<dbReference type="GO" id="GO:0003730">
    <property type="term" value="F:mRNA 3'-UTR binding"/>
    <property type="evidence" value="ECO:0007669"/>
    <property type="project" value="TreeGrafter"/>
</dbReference>